<evidence type="ECO:0000256" key="8">
    <source>
        <dbReference type="SAM" id="MobiDB-lite"/>
    </source>
</evidence>
<dbReference type="GO" id="GO:0015421">
    <property type="term" value="F:ABC-type oligopeptide transporter activity"/>
    <property type="evidence" value="ECO:0007669"/>
    <property type="project" value="TreeGrafter"/>
</dbReference>
<dbReference type="PANTHER" id="PTHR43394">
    <property type="entry name" value="ATP-DEPENDENT PERMEASE MDL1, MITOCHONDRIAL"/>
    <property type="match status" value="1"/>
</dbReference>
<feature type="domain" description="ABC transmembrane type-1" evidence="11">
    <location>
        <begin position="842"/>
        <end position="1126"/>
    </location>
</feature>
<dbReference type="EMBL" id="KN822165">
    <property type="protein sequence ID" value="KIM53969.1"/>
    <property type="molecule type" value="Genomic_DNA"/>
</dbReference>
<feature type="transmembrane region" description="Helical" evidence="9">
    <location>
        <begin position="159"/>
        <end position="177"/>
    </location>
</feature>
<dbReference type="SUPFAM" id="SSF52540">
    <property type="entry name" value="P-loop containing nucleoside triphosphate hydrolases"/>
    <property type="match status" value="2"/>
</dbReference>
<protein>
    <recommendedName>
        <fullName evidence="14">P-loop containing nucleoside triphosphate hydrolase protein</fullName>
    </recommendedName>
</protein>
<dbReference type="GO" id="GO:0005737">
    <property type="term" value="C:cytoplasm"/>
    <property type="evidence" value="ECO:0007669"/>
    <property type="project" value="UniProtKB-ARBA"/>
</dbReference>
<dbReference type="InterPro" id="IPR027417">
    <property type="entry name" value="P-loop_NTPase"/>
</dbReference>
<dbReference type="CDD" id="cd18578">
    <property type="entry name" value="ABC_6TM_Pgp_ABCB1_D2_like"/>
    <property type="match status" value="1"/>
</dbReference>
<accession>A0A0C3DC20</accession>
<feature type="region of interest" description="Disordered" evidence="8">
    <location>
        <begin position="688"/>
        <end position="708"/>
    </location>
</feature>
<feature type="region of interest" description="Disordered" evidence="8">
    <location>
        <begin position="316"/>
        <end position="335"/>
    </location>
</feature>
<reference evidence="12 13" key="1">
    <citation type="submission" date="2014-04" db="EMBL/GenBank/DDBJ databases">
        <authorList>
            <consortium name="DOE Joint Genome Institute"/>
            <person name="Kuo A."/>
            <person name="Kohler A."/>
            <person name="Nagy L.G."/>
            <person name="Floudas D."/>
            <person name="Copeland A."/>
            <person name="Barry K.W."/>
            <person name="Cichocki N."/>
            <person name="Veneault-Fourrey C."/>
            <person name="LaButti K."/>
            <person name="Lindquist E.A."/>
            <person name="Lipzen A."/>
            <person name="Lundell T."/>
            <person name="Morin E."/>
            <person name="Murat C."/>
            <person name="Sun H."/>
            <person name="Tunlid A."/>
            <person name="Henrissat B."/>
            <person name="Grigoriev I.V."/>
            <person name="Hibbett D.S."/>
            <person name="Martin F."/>
            <person name="Nordberg H.P."/>
            <person name="Cantor M.N."/>
            <person name="Hua S.X."/>
        </authorList>
    </citation>
    <scope>NUCLEOTIDE SEQUENCE [LARGE SCALE GENOMIC DNA]</scope>
    <source>
        <strain evidence="12 13">Foug A</strain>
    </source>
</reference>
<dbReference type="HOGENOM" id="CLU_000604_17_2_1"/>
<evidence type="ECO:0000313" key="12">
    <source>
        <dbReference type="EMBL" id="KIM53969.1"/>
    </source>
</evidence>
<dbReference type="InterPro" id="IPR011527">
    <property type="entry name" value="ABC1_TM_dom"/>
</dbReference>
<dbReference type="InterPro" id="IPR039421">
    <property type="entry name" value="Type_1_exporter"/>
</dbReference>
<keyword evidence="5" id="KW-0067">ATP-binding</keyword>
<evidence type="ECO:0000256" key="6">
    <source>
        <dbReference type="ARBA" id="ARBA00022989"/>
    </source>
</evidence>
<feature type="transmembrane region" description="Helical" evidence="9">
    <location>
        <begin position="839"/>
        <end position="861"/>
    </location>
</feature>
<proteinExistence type="predicted"/>
<dbReference type="CDD" id="cd18577">
    <property type="entry name" value="ABC_6TM_Pgp_ABCB1_D1_like"/>
    <property type="match status" value="1"/>
</dbReference>
<dbReference type="OrthoDB" id="6500128at2759"/>
<feature type="transmembrane region" description="Helical" evidence="9">
    <location>
        <begin position="1068"/>
        <end position="1091"/>
    </location>
</feature>
<evidence type="ECO:0000256" key="4">
    <source>
        <dbReference type="ARBA" id="ARBA00022741"/>
    </source>
</evidence>
<evidence type="ECO:0000256" key="2">
    <source>
        <dbReference type="ARBA" id="ARBA00022448"/>
    </source>
</evidence>
<organism evidence="12 13">
    <name type="scientific">Scleroderma citrinum Foug A</name>
    <dbReference type="NCBI Taxonomy" id="1036808"/>
    <lineage>
        <taxon>Eukaryota</taxon>
        <taxon>Fungi</taxon>
        <taxon>Dikarya</taxon>
        <taxon>Basidiomycota</taxon>
        <taxon>Agaricomycotina</taxon>
        <taxon>Agaricomycetes</taxon>
        <taxon>Agaricomycetidae</taxon>
        <taxon>Boletales</taxon>
        <taxon>Sclerodermatineae</taxon>
        <taxon>Sclerodermataceae</taxon>
        <taxon>Scleroderma</taxon>
    </lineage>
</organism>
<feature type="transmembrane region" description="Helical" evidence="9">
    <location>
        <begin position="954"/>
        <end position="977"/>
    </location>
</feature>
<dbReference type="PROSITE" id="PS50893">
    <property type="entry name" value="ABC_TRANSPORTER_2"/>
    <property type="match status" value="2"/>
</dbReference>
<comment type="subcellular location">
    <subcellularLocation>
        <location evidence="1">Membrane</location>
        <topology evidence="1">Multi-pass membrane protein</topology>
    </subcellularLocation>
</comment>
<dbReference type="PROSITE" id="PS50929">
    <property type="entry name" value="ABC_TM1F"/>
    <property type="match status" value="2"/>
</dbReference>
<feature type="domain" description="ABC transporter" evidence="10">
    <location>
        <begin position="347"/>
        <end position="609"/>
    </location>
</feature>
<dbReference type="GO" id="GO:0005524">
    <property type="term" value="F:ATP binding"/>
    <property type="evidence" value="ECO:0007669"/>
    <property type="project" value="UniProtKB-KW"/>
</dbReference>
<gene>
    <name evidence="12" type="ORF">SCLCIDRAFT_1222386</name>
</gene>
<evidence type="ECO:0000259" key="11">
    <source>
        <dbReference type="PROSITE" id="PS50929"/>
    </source>
</evidence>
<name>A0A0C3DC20_9AGAM</name>
<feature type="domain" description="ABC transmembrane type-1" evidence="11">
    <location>
        <begin position="1"/>
        <end position="296"/>
    </location>
</feature>
<evidence type="ECO:0008006" key="14">
    <source>
        <dbReference type="Google" id="ProtNLM"/>
    </source>
</evidence>
<dbReference type="InterPro" id="IPR003593">
    <property type="entry name" value="AAA+_ATPase"/>
</dbReference>
<feature type="transmembrane region" description="Helical" evidence="9">
    <location>
        <begin position="983"/>
        <end position="1006"/>
    </location>
</feature>
<dbReference type="InParanoid" id="A0A0C3DC20"/>
<keyword evidence="6 9" id="KW-1133">Transmembrane helix</keyword>
<keyword evidence="4" id="KW-0547">Nucleotide-binding</keyword>
<evidence type="ECO:0000259" key="10">
    <source>
        <dbReference type="PROSITE" id="PS50893"/>
    </source>
</evidence>
<reference evidence="13" key="2">
    <citation type="submission" date="2015-01" db="EMBL/GenBank/DDBJ databases">
        <title>Evolutionary Origins and Diversification of the Mycorrhizal Mutualists.</title>
        <authorList>
            <consortium name="DOE Joint Genome Institute"/>
            <consortium name="Mycorrhizal Genomics Consortium"/>
            <person name="Kohler A."/>
            <person name="Kuo A."/>
            <person name="Nagy L.G."/>
            <person name="Floudas D."/>
            <person name="Copeland A."/>
            <person name="Barry K.W."/>
            <person name="Cichocki N."/>
            <person name="Veneault-Fourrey C."/>
            <person name="LaButti K."/>
            <person name="Lindquist E.A."/>
            <person name="Lipzen A."/>
            <person name="Lundell T."/>
            <person name="Morin E."/>
            <person name="Murat C."/>
            <person name="Riley R."/>
            <person name="Ohm R."/>
            <person name="Sun H."/>
            <person name="Tunlid A."/>
            <person name="Henrissat B."/>
            <person name="Grigoriev I.V."/>
            <person name="Hibbett D.S."/>
            <person name="Martin F."/>
        </authorList>
    </citation>
    <scope>NUCLEOTIDE SEQUENCE [LARGE SCALE GENOMIC DNA]</scope>
    <source>
        <strain evidence="13">Foug A</strain>
    </source>
</reference>
<dbReference type="SMART" id="SM00382">
    <property type="entry name" value="AAA"/>
    <property type="match status" value="2"/>
</dbReference>
<keyword evidence="3 9" id="KW-0812">Transmembrane</keyword>
<sequence length="1403" mass="150634">MTYVVGRSFNAFAAFPLTPNPPQSAKDDLLHGVGLAAIELVALGFAALVMSSVTSSLWIWTGEHNLVELRRQVYRAVVHMQMEWFDRRMGADDTSPAPGVQDAASSVPIGAGGLMAKFARETDDVRAASSLVSGQLLQYLTTTLTSLALAFYWGPLLTLVILSALPILIFVQGFSQALAGPRLAHERNLLARAASLVSRAAANIGALKASNAESHESSLLACIPAALPALPAIWGATTAASQFVTMAMFVEGFWFGAHLVRQGKIQPGGVMSVFWACLIATSNLQMAVPLLVVLAKGKIAAAELASLIAYSTPPHTLTHDDSEGSSPKPHKSQTLRRITPARFAGDFCFTNLTFSYPTRPDTLVLSDINMYLPARETTYIVGPSGCGKSTIGALLLGQYAPLPSEGNGNLLLDEQDIRYLDPTWVRRHVAGVVQGSAGQGAQVFRGSVHWNVALGAVGSGRHVEDVSREEVREACQIAMLEGWVNGLDMGYDTVLAGSGGAEEQDGGVTLSGGMRQRLALARARIRDPQVLILDESTSALDPATRLLATTALLAWRARTHKTTIVITHDLSSVGRSDFVYVMRAGRIVEQGFRGDLEYAGGVWEGMVHEIGAELDIDNNSQSGTSTLPVYEDVADILAEQEERERADEAKADRHMSLAPTLAGVRPVTLALGGWMLDVVAELTRAANSAGSVHPPLPPLPTHSITQPRMRRPSSMSIIIPSPTFPPRAYDGRRLSLQFTPASPTFPEIPTPEPSSPAMVEDDDEFEKDKEALRRSAQQAAGRRGERRAVRRAAHTEIPVLPPAPRSKADRQAVEAQAGRPLPGLIETLRLVWPTIPSKSLLLIGLIVCLLSGAMTPVFSFLLSRLMFEVSADPSNSIINQYGGLVLGIAALDGLLLGAKYVLMEVSAIRWVTRLRDTAYARVLRQDKAWFDAPAHAPPALAQTLVKDADDARTLVAVVLGQCVVVFAMMGLGLLWAMVWGWQLTLVGVAIGPVFVGVMGLQTGLVGQCEVRNKRAREEVARVYYESILNVRSIRAMSLEPVLQEQFDHATSACLATGIRGAFIEGCTYGVASALIYLAEALLFYVGAVLIARGTYTYLQMVQVLNLVVFTVTIGSQLMAFTHKIAKSVQATTDLHSLVQLRTDETSEAQGMLRPSPLGGDLDLKDVTFAYPTRSDEPVLRGLTMSVREGECVALVGTSGCGKSTVAALLQRLYEPTSGTITLGGIKLCSTDVHHLREHVAVVSQQPNLFDGSIRENIAYGATSMSDMDVERAARAANVHEFVLGLPQGYSTAVGENGSLLSGGQAQRVQIARALARPSTVLVLDECTSALDGANQAAVLETLQHAKVGRTTVMITHQVPVMKMCDRIVVLRDGVVVEEGPWEQLVSRKGVFAELASGGEWVGQ</sequence>
<dbReference type="FunCoup" id="A0A0C3DC20">
    <property type="interactions" value="29"/>
</dbReference>
<evidence type="ECO:0000256" key="9">
    <source>
        <dbReference type="SAM" id="Phobius"/>
    </source>
</evidence>
<dbReference type="InterPro" id="IPR036640">
    <property type="entry name" value="ABC1_TM_sf"/>
</dbReference>
<feature type="transmembrane region" description="Helical" evidence="9">
    <location>
        <begin position="881"/>
        <end position="902"/>
    </location>
</feature>
<evidence type="ECO:0000313" key="13">
    <source>
        <dbReference type="Proteomes" id="UP000053989"/>
    </source>
</evidence>
<keyword evidence="2" id="KW-0813">Transport</keyword>
<feature type="transmembrane region" description="Helical" evidence="9">
    <location>
        <begin position="1097"/>
        <end position="1120"/>
    </location>
</feature>
<evidence type="ECO:0000256" key="5">
    <source>
        <dbReference type="ARBA" id="ARBA00022840"/>
    </source>
</evidence>
<feature type="transmembrane region" description="Helical" evidence="9">
    <location>
        <begin position="243"/>
        <end position="260"/>
    </location>
</feature>
<feature type="transmembrane region" description="Helical" evidence="9">
    <location>
        <begin position="272"/>
        <end position="294"/>
    </location>
</feature>
<dbReference type="PROSITE" id="PS00211">
    <property type="entry name" value="ABC_TRANSPORTER_1"/>
    <property type="match status" value="1"/>
</dbReference>
<feature type="domain" description="ABC transporter" evidence="10">
    <location>
        <begin position="1161"/>
        <end position="1397"/>
    </location>
</feature>
<evidence type="ECO:0000256" key="3">
    <source>
        <dbReference type="ARBA" id="ARBA00022692"/>
    </source>
</evidence>
<dbReference type="Gene3D" id="1.20.1560.10">
    <property type="entry name" value="ABC transporter type 1, transmembrane domain"/>
    <property type="match status" value="2"/>
</dbReference>
<dbReference type="PANTHER" id="PTHR43394:SF1">
    <property type="entry name" value="ATP-BINDING CASSETTE SUB-FAMILY B MEMBER 10, MITOCHONDRIAL"/>
    <property type="match status" value="1"/>
</dbReference>
<dbReference type="Pfam" id="PF00005">
    <property type="entry name" value="ABC_tran"/>
    <property type="match status" value="2"/>
</dbReference>
<dbReference type="GO" id="GO:0016020">
    <property type="term" value="C:membrane"/>
    <property type="evidence" value="ECO:0007669"/>
    <property type="project" value="UniProtKB-SubCell"/>
</dbReference>
<feature type="region of interest" description="Disordered" evidence="8">
    <location>
        <begin position="741"/>
        <end position="809"/>
    </location>
</feature>
<dbReference type="STRING" id="1036808.A0A0C3DC20"/>
<dbReference type="InterPro" id="IPR017871">
    <property type="entry name" value="ABC_transporter-like_CS"/>
</dbReference>
<keyword evidence="13" id="KW-1185">Reference proteome</keyword>
<dbReference type="GO" id="GO:0016887">
    <property type="term" value="F:ATP hydrolysis activity"/>
    <property type="evidence" value="ECO:0007669"/>
    <property type="project" value="InterPro"/>
</dbReference>
<evidence type="ECO:0000256" key="1">
    <source>
        <dbReference type="ARBA" id="ARBA00004141"/>
    </source>
</evidence>
<dbReference type="Gene3D" id="3.40.50.300">
    <property type="entry name" value="P-loop containing nucleotide triphosphate hydrolases"/>
    <property type="match status" value="2"/>
</dbReference>
<dbReference type="Pfam" id="PF00664">
    <property type="entry name" value="ABC_membrane"/>
    <property type="match status" value="2"/>
</dbReference>
<dbReference type="InterPro" id="IPR003439">
    <property type="entry name" value="ABC_transporter-like_ATP-bd"/>
</dbReference>
<dbReference type="Proteomes" id="UP000053989">
    <property type="component" value="Unassembled WGS sequence"/>
</dbReference>
<dbReference type="SUPFAM" id="SSF90123">
    <property type="entry name" value="ABC transporter transmembrane region"/>
    <property type="match status" value="2"/>
</dbReference>
<keyword evidence="7 9" id="KW-0472">Membrane</keyword>
<dbReference type="FunFam" id="3.40.50.300:FF:000836">
    <property type="entry name" value="ABC transporter B family member 25"/>
    <property type="match status" value="1"/>
</dbReference>
<evidence type="ECO:0000256" key="7">
    <source>
        <dbReference type="ARBA" id="ARBA00023136"/>
    </source>
</evidence>